<feature type="compositionally biased region" description="Basic and acidic residues" evidence="1">
    <location>
        <begin position="474"/>
        <end position="490"/>
    </location>
</feature>
<reference evidence="2 3" key="1">
    <citation type="submission" date="2023-01" db="EMBL/GenBank/DDBJ databases">
        <title>Psychrosphaera sp. nov., isolated from marine algae.</title>
        <authorList>
            <person name="Bayburt H."/>
            <person name="Choi B.J."/>
            <person name="Kim J.M."/>
            <person name="Choi D.G."/>
            <person name="Jeon C.O."/>
        </authorList>
    </citation>
    <scope>NUCLEOTIDE SEQUENCE [LARGE SCALE GENOMIC DNA]</scope>
    <source>
        <strain evidence="2 3">G1-22</strain>
    </source>
</reference>
<dbReference type="InterPro" id="IPR007139">
    <property type="entry name" value="DUF349"/>
</dbReference>
<evidence type="ECO:0000313" key="2">
    <source>
        <dbReference type="EMBL" id="MDC2887799.1"/>
    </source>
</evidence>
<gene>
    <name evidence="2" type="ORF">PN838_01775</name>
</gene>
<keyword evidence="3" id="KW-1185">Reference proteome</keyword>
<sequence>MNAKIQVLTEEAERPVKIEKHVRLLLARLNALKEKSDFDVIQSQMTSLNAEWLANERDISLLSESVQTELATKYNAINVSLERILAPLKAQFEKEQAIRQTAIEQDKNYTALNTQLDSVEGQITSSIVEEKEIDQVQITETINSISKQCHELALTEQNKAQLIKRCESIFNRANQVPQIKQAIINAAQVITELSQLEAPKDLASLNVFNPQFKAIKLRWQENVSQANIALPENIANEYKVKLTALQEPVWQLEREQKQMFNQTRRKMAELEGLVKEGRYHNAFGLFKKLTFWFAELNDYQQTQLTNKWQILQEQVDGLRELERSFSNPKKQELLEEIGTLATTPIADPTEQAHRVRLLRSNWQSLGHAGDDTETELNKQFDDLCEQAFVPCREHYQMLEKERSDSLAAKQLILEQLQKLNDNLTSSQVADWRELESVFVKLTKLWRETGLVDREKVDEVNGKYRTLCSPIRKAINDHHSDNEQEKRDILKKQRRSFSPMTS</sequence>
<comment type="caution">
    <text evidence="2">The sequence shown here is derived from an EMBL/GenBank/DDBJ whole genome shotgun (WGS) entry which is preliminary data.</text>
</comment>
<proteinExistence type="predicted"/>
<accession>A0ABT5F9S0</accession>
<evidence type="ECO:0000256" key="1">
    <source>
        <dbReference type="SAM" id="MobiDB-lite"/>
    </source>
</evidence>
<name>A0ABT5F9S0_9GAMM</name>
<dbReference type="Proteomes" id="UP001528411">
    <property type="component" value="Unassembled WGS sequence"/>
</dbReference>
<evidence type="ECO:0000313" key="3">
    <source>
        <dbReference type="Proteomes" id="UP001528411"/>
    </source>
</evidence>
<dbReference type="EMBL" id="JAQOMS010000002">
    <property type="protein sequence ID" value="MDC2887799.1"/>
    <property type="molecule type" value="Genomic_DNA"/>
</dbReference>
<organism evidence="2 3">
    <name type="scientific">Psychrosphaera algicola</name>
    <dbReference type="NCBI Taxonomy" id="3023714"/>
    <lineage>
        <taxon>Bacteria</taxon>
        <taxon>Pseudomonadati</taxon>
        <taxon>Pseudomonadota</taxon>
        <taxon>Gammaproteobacteria</taxon>
        <taxon>Alteromonadales</taxon>
        <taxon>Pseudoalteromonadaceae</taxon>
        <taxon>Psychrosphaera</taxon>
    </lineage>
</organism>
<protein>
    <submittedName>
        <fullName evidence="2">DUF349 domain-containing protein</fullName>
    </submittedName>
</protein>
<dbReference type="RefSeq" id="WP_272179586.1">
    <property type="nucleotide sequence ID" value="NZ_JAQOMS010000002.1"/>
</dbReference>
<feature type="region of interest" description="Disordered" evidence="1">
    <location>
        <begin position="474"/>
        <end position="501"/>
    </location>
</feature>
<dbReference type="Pfam" id="PF03993">
    <property type="entry name" value="DUF349"/>
    <property type="match status" value="1"/>
</dbReference>